<feature type="transmembrane region" description="Helical" evidence="7">
    <location>
        <begin position="108"/>
        <end position="131"/>
    </location>
</feature>
<keyword evidence="2" id="KW-1003">Cell membrane</keyword>
<evidence type="ECO:0000256" key="6">
    <source>
        <dbReference type="SAM" id="MobiDB-lite"/>
    </source>
</evidence>
<keyword evidence="4 7" id="KW-1133">Transmembrane helix</keyword>
<comment type="caution">
    <text evidence="9">The sequence shown here is derived from an EMBL/GenBank/DDBJ whole genome shotgun (WGS) entry which is preliminary data.</text>
</comment>
<keyword evidence="5 7" id="KW-0472">Membrane</keyword>
<name>A0ABW2LMX8_9PSEU</name>
<comment type="subcellular location">
    <subcellularLocation>
        <location evidence="1">Cell membrane</location>
        <topology evidence="1">Multi-pass membrane protein</topology>
    </subcellularLocation>
</comment>
<evidence type="ECO:0000313" key="9">
    <source>
        <dbReference type="EMBL" id="MFC7342156.1"/>
    </source>
</evidence>
<protein>
    <submittedName>
        <fullName evidence="9">RDD family protein</fullName>
    </submittedName>
</protein>
<sequence>MTNPYGPPPGPQQPHGGPPSGPQPQQPYGPPSGPQPQQPYPGYPQPSFGPMGAGPAGVLAEWGTRAVGYLIDGAIPMAMVFVLYLIGGGAMAGIIAANGDSQSPPVSFWILIVFMALAYLAIVGFSIWNLCYRRGTTGQTLGQKYMKIKTVSEQTGQPIGFGYAFLRQIVHIVDSIICGLPIGWLAPLWDEKKQTWADKIMSTVVVHLDGPGSMPHGQVPGAPGMPPQGGYPPAPGQPPQGGFPPPGQPPFGRPPQ</sequence>
<dbReference type="InterPro" id="IPR051791">
    <property type="entry name" value="Pra-immunoreactive"/>
</dbReference>
<feature type="region of interest" description="Disordered" evidence="6">
    <location>
        <begin position="1"/>
        <end position="46"/>
    </location>
</feature>
<keyword evidence="3 7" id="KW-0812">Transmembrane</keyword>
<feature type="compositionally biased region" description="Pro residues" evidence="6">
    <location>
        <begin position="223"/>
        <end position="256"/>
    </location>
</feature>
<feature type="region of interest" description="Disordered" evidence="6">
    <location>
        <begin position="212"/>
        <end position="256"/>
    </location>
</feature>
<accession>A0ABW2LMX8</accession>
<feature type="domain" description="RDD" evidence="8">
    <location>
        <begin position="60"/>
        <end position="201"/>
    </location>
</feature>
<dbReference type="Pfam" id="PF06271">
    <property type="entry name" value="RDD"/>
    <property type="match status" value="1"/>
</dbReference>
<evidence type="ECO:0000313" key="10">
    <source>
        <dbReference type="Proteomes" id="UP001596504"/>
    </source>
</evidence>
<dbReference type="EMBL" id="JBHTCJ010000005">
    <property type="protein sequence ID" value="MFC7342156.1"/>
    <property type="molecule type" value="Genomic_DNA"/>
</dbReference>
<evidence type="ECO:0000256" key="7">
    <source>
        <dbReference type="SAM" id="Phobius"/>
    </source>
</evidence>
<dbReference type="RefSeq" id="WP_380667752.1">
    <property type="nucleotide sequence ID" value="NZ_JBHTCJ010000005.1"/>
</dbReference>
<evidence type="ECO:0000259" key="8">
    <source>
        <dbReference type="Pfam" id="PF06271"/>
    </source>
</evidence>
<proteinExistence type="predicted"/>
<gene>
    <name evidence="9" type="ORF">ACFQRI_12125</name>
</gene>
<feature type="compositionally biased region" description="Pro residues" evidence="6">
    <location>
        <begin position="1"/>
        <end position="44"/>
    </location>
</feature>
<evidence type="ECO:0000256" key="2">
    <source>
        <dbReference type="ARBA" id="ARBA00022475"/>
    </source>
</evidence>
<keyword evidence="10" id="KW-1185">Reference proteome</keyword>
<dbReference type="InterPro" id="IPR010432">
    <property type="entry name" value="RDD"/>
</dbReference>
<evidence type="ECO:0000256" key="3">
    <source>
        <dbReference type="ARBA" id="ARBA00022692"/>
    </source>
</evidence>
<evidence type="ECO:0000256" key="1">
    <source>
        <dbReference type="ARBA" id="ARBA00004651"/>
    </source>
</evidence>
<dbReference type="PANTHER" id="PTHR36115:SF6">
    <property type="entry name" value="PROLINE-RICH ANTIGEN HOMOLOG"/>
    <property type="match status" value="1"/>
</dbReference>
<dbReference type="PANTHER" id="PTHR36115">
    <property type="entry name" value="PROLINE-RICH ANTIGEN HOMOLOG-RELATED"/>
    <property type="match status" value="1"/>
</dbReference>
<reference evidence="10" key="1">
    <citation type="journal article" date="2019" name="Int. J. Syst. Evol. Microbiol.">
        <title>The Global Catalogue of Microorganisms (GCM) 10K type strain sequencing project: providing services to taxonomists for standard genome sequencing and annotation.</title>
        <authorList>
            <consortium name="The Broad Institute Genomics Platform"/>
            <consortium name="The Broad Institute Genome Sequencing Center for Infectious Disease"/>
            <person name="Wu L."/>
            <person name="Ma J."/>
        </authorList>
    </citation>
    <scope>NUCLEOTIDE SEQUENCE [LARGE SCALE GENOMIC DNA]</scope>
    <source>
        <strain evidence="10">WLHS5</strain>
    </source>
</reference>
<evidence type="ECO:0000256" key="4">
    <source>
        <dbReference type="ARBA" id="ARBA00022989"/>
    </source>
</evidence>
<organism evidence="9 10">
    <name type="scientific">Saccharopolyspora griseoalba</name>
    <dbReference type="NCBI Taxonomy" id="1431848"/>
    <lineage>
        <taxon>Bacteria</taxon>
        <taxon>Bacillati</taxon>
        <taxon>Actinomycetota</taxon>
        <taxon>Actinomycetes</taxon>
        <taxon>Pseudonocardiales</taxon>
        <taxon>Pseudonocardiaceae</taxon>
        <taxon>Saccharopolyspora</taxon>
    </lineage>
</organism>
<dbReference type="Proteomes" id="UP001596504">
    <property type="component" value="Unassembled WGS sequence"/>
</dbReference>
<feature type="transmembrane region" description="Helical" evidence="7">
    <location>
        <begin position="74"/>
        <end position="96"/>
    </location>
</feature>
<evidence type="ECO:0000256" key="5">
    <source>
        <dbReference type="ARBA" id="ARBA00023136"/>
    </source>
</evidence>